<keyword evidence="5" id="KW-1185">Reference proteome</keyword>
<dbReference type="PROSITE" id="PS51746">
    <property type="entry name" value="PPM_2"/>
    <property type="match status" value="1"/>
</dbReference>
<dbReference type="CDD" id="cd00143">
    <property type="entry name" value="PP2Cc"/>
    <property type="match status" value="1"/>
</dbReference>
<evidence type="ECO:0000256" key="1">
    <source>
        <dbReference type="ARBA" id="ARBA00004123"/>
    </source>
</evidence>
<evidence type="ECO:0000313" key="4">
    <source>
        <dbReference type="EMBL" id="KAK7256827.1"/>
    </source>
</evidence>
<dbReference type="InterPro" id="IPR001932">
    <property type="entry name" value="PPM-type_phosphatase-like_dom"/>
</dbReference>
<dbReference type="Pfam" id="PF00481">
    <property type="entry name" value="PP2C"/>
    <property type="match status" value="1"/>
</dbReference>
<dbReference type="PANTHER" id="PTHR48033:SF4">
    <property type="entry name" value="OS08G0320100 PROTEIN"/>
    <property type="match status" value="1"/>
</dbReference>
<reference evidence="4 5" key="1">
    <citation type="submission" date="2024-01" db="EMBL/GenBank/DDBJ databases">
        <title>The genomes of 5 underutilized Papilionoideae crops provide insights into root nodulation and disease resistanc.</title>
        <authorList>
            <person name="Yuan L."/>
        </authorList>
    </citation>
    <scope>NUCLEOTIDE SEQUENCE [LARGE SCALE GENOMIC DNA]</scope>
    <source>
        <strain evidence="4">ZHUSHIDOU_FW_LH</strain>
        <tissue evidence="4">Leaf</tissue>
    </source>
</reference>
<dbReference type="PANTHER" id="PTHR48033">
    <property type="entry name" value="RNA-BINDING (RRM/RBD/RNP MOTIFS) FAMILY PROTEIN"/>
    <property type="match status" value="1"/>
</dbReference>
<sequence>MVANRGDSRAVLCRGKEPMALSVDHNPNRDDEYARIEAAGGNVIQWNGHRVFGVLAMSRSIGLSRHTKIVKPELSFISPMRVSFTTLNDPSVVDQVIQENHVINDKQVEIKRIIPKGSSQSNDFKSKKIFVGGIPTAVEAEEQPEISDAYSVSAVPFFAFIKVEIKRTIPKGSSQSNDFKTKKIFIGGIPTTVSIVLEI</sequence>
<evidence type="ECO:0000313" key="5">
    <source>
        <dbReference type="Proteomes" id="UP001372338"/>
    </source>
</evidence>
<accession>A0AAN9EGB6</accession>
<gene>
    <name evidence="4" type="ORF">RIF29_30352</name>
</gene>
<dbReference type="GO" id="GO:0005654">
    <property type="term" value="C:nucleoplasm"/>
    <property type="evidence" value="ECO:0007669"/>
    <property type="project" value="TreeGrafter"/>
</dbReference>
<comment type="subcellular location">
    <subcellularLocation>
        <location evidence="1">Nucleus</location>
    </subcellularLocation>
</comment>
<dbReference type="InterPro" id="IPR036457">
    <property type="entry name" value="PPM-type-like_dom_sf"/>
</dbReference>
<evidence type="ECO:0000259" key="3">
    <source>
        <dbReference type="PROSITE" id="PS51746"/>
    </source>
</evidence>
<dbReference type="Gene3D" id="3.60.40.10">
    <property type="entry name" value="PPM-type phosphatase domain"/>
    <property type="match status" value="1"/>
</dbReference>
<dbReference type="AlphaFoldDB" id="A0AAN9EGB6"/>
<dbReference type="Proteomes" id="UP001372338">
    <property type="component" value="Unassembled WGS sequence"/>
</dbReference>
<dbReference type="SUPFAM" id="SSF81606">
    <property type="entry name" value="PP2C-like"/>
    <property type="match status" value="1"/>
</dbReference>
<dbReference type="GO" id="GO:0010468">
    <property type="term" value="P:regulation of gene expression"/>
    <property type="evidence" value="ECO:0007669"/>
    <property type="project" value="TreeGrafter"/>
</dbReference>
<dbReference type="GO" id="GO:0000785">
    <property type="term" value="C:chromatin"/>
    <property type="evidence" value="ECO:0007669"/>
    <property type="project" value="TreeGrafter"/>
</dbReference>
<dbReference type="EMBL" id="JAYWIO010000006">
    <property type="protein sequence ID" value="KAK7256827.1"/>
    <property type="molecule type" value="Genomic_DNA"/>
</dbReference>
<comment type="caution">
    <text evidence="4">The sequence shown here is derived from an EMBL/GenBank/DDBJ whole genome shotgun (WGS) entry which is preliminary data.</text>
</comment>
<protein>
    <recommendedName>
        <fullName evidence="3">PPM-type phosphatase domain-containing protein</fullName>
    </recommendedName>
</protein>
<name>A0AAN9EGB6_CROPI</name>
<proteinExistence type="predicted"/>
<keyword evidence="2" id="KW-0539">Nucleus</keyword>
<feature type="domain" description="PPM-type phosphatase" evidence="3">
    <location>
        <begin position="1"/>
        <end position="199"/>
    </location>
</feature>
<dbReference type="GO" id="GO:0003723">
    <property type="term" value="F:RNA binding"/>
    <property type="evidence" value="ECO:0007669"/>
    <property type="project" value="TreeGrafter"/>
</dbReference>
<evidence type="ECO:0000256" key="2">
    <source>
        <dbReference type="ARBA" id="ARBA00023242"/>
    </source>
</evidence>
<organism evidence="4 5">
    <name type="scientific">Crotalaria pallida</name>
    <name type="common">Smooth rattlebox</name>
    <name type="synonym">Crotalaria striata</name>
    <dbReference type="NCBI Taxonomy" id="3830"/>
    <lineage>
        <taxon>Eukaryota</taxon>
        <taxon>Viridiplantae</taxon>
        <taxon>Streptophyta</taxon>
        <taxon>Embryophyta</taxon>
        <taxon>Tracheophyta</taxon>
        <taxon>Spermatophyta</taxon>
        <taxon>Magnoliopsida</taxon>
        <taxon>eudicotyledons</taxon>
        <taxon>Gunneridae</taxon>
        <taxon>Pentapetalae</taxon>
        <taxon>rosids</taxon>
        <taxon>fabids</taxon>
        <taxon>Fabales</taxon>
        <taxon>Fabaceae</taxon>
        <taxon>Papilionoideae</taxon>
        <taxon>50 kb inversion clade</taxon>
        <taxon>genistoids sensu lato</taxon>
        <taxon>core genistoids</taxon>
        <taxon>Crotalarieae</taxon>
        <taxon>Crotalaria</taxon>
    </lineage>
</organism>